<accession>A0A7D5NYX7</accession>
<dbReference type="Gene3D" id="3.40.720.10">
    <property type="entry name" value="Alkaline Phosphatase, subunit A"/>
    <property type="match status" value="1"/>
</dbReference>
<dbReference type="EMBL" id="CP058910">
    <property type="protein sequence ID" value="QLH76843.1"/>
    <property type="molecule type" value="Genomic_DNA"/>
</dbReference>
<dbReference type="KEGG" id="hrr:HZS55_05775"/>
<dbReference type="RefSeq" id="WP_179910777.1">
    <property type="nucleotide sequence ID" value="NZ_CP058910.1"/>
</dbReference>
<evidence type="ECO:0008006" key="3">
    <source>
        <dbReference type="Google" id="ProtNLM"/>
    </source>
</evidence>
<dbReference type="GeneID" id="56077352"/>
<gene>
    <name evidence="1" type="ORF">HZS55_05775</name>
</gene>
<dbReference type="Proteomes" id="UP000509667">
    <property type="component" value="Chromosome"/>
</dbReference>
<dbReference type="AlphaFoldDB" id="A0A7D5NYX7"/>
<dbReference type="InterPro" id="IPR017850">
    <property type="entry name" value="Alkaline_phosphatase_core_sf"/>
</dbReference>
<reference evidence="1 2" key="1">
    <citation type="submission" date="2020-07" db="EMBL/GenBank/DDBJ databases">
        <title>Halosimplex pelagicum sp. nov. and Halosimplex rubrum sp. nov., isolated from salted brown alga Laminaria, and emended description of the genus Halosimplex.</title>
        <authorList>
            <person name="Cui H."/>
        </authorList>
    </citation>
    <scope>NUCLEOTIDE SEQUENCE [LARGE SCALE GENOMIC DNA]</scope>
    <source>
        <strain evidence="1 2">R27</strain>
    </source>
</reference>
<dbReference type="OrthoDB" id="100846at2157"/>
<sequence>MKEGWDEERMTVLPEKTTTAAMEAAEKYPDKRLLVHYIQPHYPFIIDDHGSKPFDPDQAFFKPDEAGSWNQLLTGNLRVPAEAVWQAYRDNLDRAVPHVADLLTDLNGKSVVSAGHGNMVGDRAPPFPIREWGHPRGIYTEQLVKVPWLIVPSERREIADEHPERNRSRQRTR</sequence>
<organism evidence="1 2">
    <name type="scientific">Halosimplex rubrum</name>
    <dbReference type="NCBI Taxonomy" id="869889"/>
    <lineage>
        <taxon>Archaea</taxon>
        <taxon>Methanobacteriati</taxon>
        <taxon>Methanobacteriota</taxon>
        <taxon>Stenosarchaea group</taxon>
        <taxon>Halobacteria</taxon>
        <taxon>Halobacteriales</taxon>
        <taxon>Haloarculaceae</taxon>
        <taxon>Halosimplex</taxon>
    </lineage>
</organism>
<protein>
    <recommendedName>
        <fullName evidence="3">Sulfatase N-terminal domain-containing protein</fullName>
    </recommendedName>
</protein>
<name>A0A7D5NYX7_9EURY</name>
<evidence type="ECO:0000313" key="1">
    <source>
        <dbReference type="EMBL" id="QLH76843.1"/>
    </source>
</evidence>
<evidence type="ECO:0000313" key="2">
    <source>
        <dbReference type="Proteomes" id="UP000509667"/>
    </source>
</evidence>
<proteinExistence type="predicted"/>
<keyword evidence="2" id="KW-1185">Reference proteome</keyword>